<proteinExistence type="predicted"/>
<accession>A0ACA9KSX0</accession>
<dbReference type="EMBL" id="CAJVQC010001145">
    <property type="protein sequence ID" value="CAG8488442.1"/>
    <property type="molecule type" value="Genomic_DNA"/>
</dbReference>
<reference evidence="1" key="1">
    <citation type="submission" date="2021-06" db="EMBL/GenBank/DDBJ databases">
        <authorList>
            <person name="Kallberg Y."/>
            <person name="Tangrot J."/>
            <person name="Rosling A."/>
        </authorList>
    </citation>
    <scope>NUCLEOTIDE SEQUENCE</scope>
    <source>
        <strain evidence="1">MA461A</strain>
    </source>
</reference>
<dbReference type="Proteomes" id="UP000789920">
    <property type="component" value="Unassembled WGS sequence"/>
</dbReference>
<name>A0ACA9KSX0_9GLOM</name>
<sequence length="447" mass="48922">MSSHKLRKSYVIGVGITKFTKPRGQVDYPDIVREAAVKALLDANITYDSIQQVFVGYCFGESTCGQRAVYQLGMTQIPIINVNNNCSTGSTALYLARQTVESGTAECVLALGFEQMYFGPLKSVWDDRTNPIDLTINSMSETRGITSSPITAQIFGNAGLEYCEKYGATAEHMAKISEKNHRHSAKYPYSQFRDIYTLEQIKSSPTIFGPLTKLQCCPTSDGSGAVIIASENFVIENNLESQAIEIVAQSMATDSPLLYDTKNSIELAGADMTRRAAKDVFEKAGITADDVQVIELHDCFSANELITYDALGLCKPGEAHKLIDAGDVTYGGKYVVNPSGGLISKGHPLGATGLAQCTELVWQLRGWCANRQVPNLRYALQHNIGLGGAAVVTLYKRPNFLRFGKSVQDARERLGYNPAVEARGINEQDFKKVISKKMSSEYVNARL</sequence>
<comment type="caution">
    <text evidence="1">The sequence shown here is derived from an EMBL/GenBank/DDBJ whole genome shotgun (WGS) entry which is preliminary data.</text>
</comment>
<evidence type="ECO:0000313" key="2">
    <source>
        <dbReference type="Proteomes" id="UP000789920"/>
    </source>
</evidence>
<keyword evidence="2" id="KW-1185">Reference proteome</keyword>
<gene>
    <name evidence="1" type="ORF">RPERSI_LOCUS1279</name>
</gene>
<organism evidence="1 2">
    <name type="scientific">Racocetra persica</name>
    <dbReference type="NCBI Taxonomy" id="160502"/>
    <lineage>
        <taxon>Eukaryota</taxon>
        <taxon>Fungi</taxon>
        <taxon>Fungi incertae sedis</taxon>
        <taxon>Mucoromycota</taxon>
        <taxon>Glomeromycotina</taxon>
        <taxon>Glomeromycetes</taxon>
        <taxon>Diversisporales</taxon>
        <taxon>Gigasporaceae</taxon>
        <taxon>Racocetra</taxon>
    </lineage>
</organism>
<protein>
    <submittedName>
        <fullName evidence="1">2502_t:CDS:1</fullName>
    </submittedName>
</protein>
<evidence type="ECO:0000313" key="1">
    <source>
        <dbReference type="EMBL" id="CAG8488442.1"/>
    </source>
</evidence>